<dbReference type="RefSeq" id="WP_091091524.1">
    <property type="nucleotide sequence ID" value="NZ_FOHX01000017.1"/>
</dbReference>
<evidence type="ECO:0000313" key="3">
    <source>
        <dbReference type="Proteomes" id="UP000199361"/>
    </source>
</evidence>
<protein>
    <submittedName>
        <fullName evidence="2">Uncharacterized protein</fullName>
    </submittedName>
</protein>
<gene>
    <name evidence="2" type="ORF">SAMN05421811_117217</name>
</gene>
<dbReference type="OrthoDB" id="3529161at2"/>
<dbReference type="STRING" id="568860.SAMN05421811_117217"/>
<dbReference type="Proteomes" id="UP000199361">
    <property type="component" value="Unassembled WGS sequence"/>
</dbReference>
<keyword evidence="1" id="KW-0472">Membrane</keyword>
<keyword evidence="3" id="KW-1185">Reference proteome</keyword>
<organism evidence="2 3">
    <name type="scientific">Nonomuraea wenchangensis</name>
    <dbReference type="NCBI Taxonomy" id="568860"/>
    <lineage>
        <taxon>Bacteria</taxon>
        <taxon>Bacillati</taxon>
        <taxon>Actinomycetota</taxon>
        <taxon>Actinomycetes</taxon>
        <taxon>Streptosporangiales</taxon>
        <taxon>Streptosporangiaceae</taxon>
        <taxon>Nonomuraea</taxon>
    </lineage>
</organism>
<feature type="transmembrane region" description="Helical" evidence="1">
    <location>
        <begin position="144"/>
        <end position="161"/>
    </location>
</feature>
<proteinExistence type="predicted"/>
<evidence type="ECO:0000256" key="1">
    <source>
        <dbReference type="SAM" id="Phobius"/>
    </source>
</evidence>
<reference evidence="2 3" key="1">
    <citation type="submission" date="2016-10" db="EMBL/GenBank/DDBJ databases">
        <authorList>
            <person name="de Groot N.N."/>
        </authorList>
    </citation>
    <scope>NUCLEOTIDE SEQUENCE [LARGE SCALE GENOMIC DNA]</scope>
    <source>
        <strain evidence="2 3">CGMCC 4.5598</strain>
    </source>
</reference>
<feature type="transmembrane region" description="Helical" evidence="1">
    <location>
        <begin position="50"/>
        <end position="69"/>
    </location>
</feature>
<dbReference type="AlphaFoldDB" id="A0A1I0LKZ0"/>
<name>A0A1I0LKZ0_9ACTN</name>
<evidence type="ECO:0000313" key="2">
    <source>
        <dbReference type="EMBL" id="SEU40086.1"/>
    </source>
</evidence>
<keyword evidence="1" id="KW-0812">Transmembrane</keyword>
<dbReference type="EMBL" id="FOHX01000017">
    <property type="protein sequence ID" value="SEU40086.1"/>
    <property type="molecule type" value="Genomic_DNA"/>
</dbReference>
<keyword evidence="1" id="KW-1133">Transmembrane helix</keyword>
<sequence length="173" mass="18137">MRPVTKIATGLVIAFGALRLNGFDLLFDPVGWSLCAAGLLSLQRPGDAFAVARAWAVCMAPVSLVAVLADGVRTDAPIKHVVGIAVTVGGLITVWLIVDALVIRMRSRGDSSQVALLDVLRWAVAGLGGVGLLARYGYGELSPVLLVGWFAALVVLIVVLYRSAGRPYLCATP</sequence>
<feature type="transmembrane region" description="Helical" evidence="1">
    <location>
        <begin position="81"/>
        <end position="103"/>
    </location>
</feature>
<accession>A0A1I0LKZ0</accession>